<dbReference type="OrthoDB" id="3205788at2759"/>
<organism evidence="2 3">
    <name type="scientific">Crepidotus variabilis</name>
    <dbReference type="NCBI Taxonomy" id="179855"/>
    <lineage>
        <taxon>Eukaryota</taxon>
        <taxon>Fungi</taxon>
        <taxon>Dikarya</taxon>
        <taxon>Basidiomycota</taxon>
        <taxon>Agaricomycotina</taxon>
        <taxon>Agaricomycetes</taxon>
        <taxon>Agaricomycetidae</taxon>
        <taxon>Agaricales</taxon>
        <taxon>Agaricineae</taxon>
        <taxon>Crepidotaceae</taxon>
        <taxon>Crepidotus</taxon>
    </lineage>
</organism>
<keyword evidence="3" id="KW-1185">Reference proteome</keyword>
<dbReference type="AlphaFoldDB" id="A0A9P6E908"/>
<reference evidence="2" key="1">
    <citation type="submission" date="2020-11" db="EMBL/GenBank/DDBJ databases">
        <authorList>
            <consortium name="DOE Joint Genome Institute"/>
            <person name="Ahrendt S."/>
            <person name="Riley R."/>
            <person name="Andreopoulos W."/>
            <person name="Labutti K."/>
            <person name="Pangilinan J."/>
            <person name="Ruiz-Duenas F.J."/>
            <person name="Barrasa J.M."/>
            <person name="Sanchez-Garcia M."/>
            <person name="Camarero S."/>
            <person name="Miyauchi S."/>
            <person name="Serrano A."/>
            <person name="Linde D."/>
            <person name="Babiker R."/>
            <person name="Drula E."/>
            <person name="Ayuso-Fernandez I."/>
            <person name="Pacheco R."/>
            <person name="Padilla G."/>
            <person name="Ferreira P."/>
            <person name="Barriuso J."/>
            <person name="Kellner H."/>
            <person name="Castanera R."/>
            <person name="Alfaro M."/>
            <person name="Ramirez L."/>
            <person name="Pisabarro A.G."/>
            <person name="Kuo A."/>
            <person name="Tritt A."/>
            <person name="Lipzen A."/>
            <person name="He G."/>
            <person name="Yan M."/>
            <person name="Ng V."/>
            <person name="Cullen D."/>
            <person name="Martin F."/>
            <person name="Rosso M.-N."/>
            <person name="Henrissat B."/>
            <person name="Hibbett D."/>
            <person name="Martinez A.T."/>
            <person name="Grigoriev I.V."/>
        </authorList>
    </citation>
    <scope>NUCLEOTIDE SEQUENCE</scope>
    <source>
        <strain evidence="2">CBS 506.95</strain>
    </source>
</reference>
<dbReference type="Proteomes" id="UP000807306">
    <property type="component" value="Unassembled WGS sequence"/>
</dbReference>
<accession>A0A9P6E908</accession>
<sequence>MTASSMAIATTVAPGHMSRNCPRNNVVSHHGKRPPGTPGLSVGAVAIDHGNDDFVDLDQVKCLDSMPLGSIPFDNVIFDPDEDSEFVSIIESYVEQPPWMLGTVVPRSEIGDCFGMNITHILTTQQPYPGDDRYYFSTLADTGCCFVAFCPSGQKSYRLFDALTRFIIKVPCSLLENPRFDLGGWYSKRRARALQLCHSKRKWYCFGRLVEDIAACLLRDGIMPCYPATKFDDEGPGGRFVVECSSSAPDMFTINDYGLDVQVSILESDLMNHAFDLITWYTQFLEETDLFMKSYNDELAHFAEEYSDSIFAAGIDISQLELNDADCGPSPTLSFEAAFELALESHCEQNPGGITLGKMGLMYEPQIAKVLMRCQPFPLDDGCWINKHPADGARFEVTLCDSVYFKIFDRKRGFEFSIHVARLRDPKFSLSRWYAECCAREGGNTEPMPASYLWYYNFIDTQSTEKTFIGAPVETRMVELLKFGALCANDDLDIFSVDNRFTVTCDIRRPTLLTIHDTFLGFETVILRETVEDPEKEDLHRATPAAIPDDKIDTSIETTPSAWERLGSLIRKMFWKDTPEEFRAEFAVHGIQVDRNKFPYLQRNAASSKANIC</sequence>
<dbReference type="EMBL" id="MU157895">
    <property type="protein sequence ID" value="KAF9524685.1"/>
    <property type="molecule type" value="Genomic_DNA"/>
</dbReference>
<feature type="region of interest" description="Disordered" evidence="1">
    <location>
        <begin position="14"/>
        <end position="41"/>
    </location>
</feature>
<comment type="caution">
    <text evidence="2">The sequence shown here is derived from an EMBL/GenBank/DDBJ whole genome shotgun (WGS) entry which is preliminary data.</text>
</comment>
<proteinExistence type="predicted"/>
<evidence type="ECO:0000313" key="2">
    <source>
        <dbReference type="EMBL" id="KAF9524685.1"/>
    </source>
</evidence>
<protein>
    <submittedName>
        <fullName evidence="2">Uncharacterized protein</fullName>
    </submittedName>
</protein>
<name>A0A9P6E908_9AGAR</name>
<gene>
    <name evidence="2" type="ORF">CPB83DRAFT_897720</name>
</gene>
<evidence type="ECO:0000313" key="3">
    <source>
        <dbReference type="Proteomes" id="UP000807306"/>
    </source>
</evidence>
<evidence type="ECO:0000256" key="1">
    <source>
        <dbReference type="SAM" id="MobiDB-lite"/>
    </source>
</evidence>